<evidence type="ECO:0000256" key="7">
    <source>
        <dbReference type="SAM" id="SignalP"/>
    </source>
</evidence>
<evidence type="ECO:0000313" key="10">
    <source>
        <dbReference type="Proteomes" id="UP001214530"/>
    </source>
</evidence>
<dbReference type="GO" id="GO:0046556">
    <property type="term" value="F:alpha-L-arabinofuranosidase activity"/>
    <property type="evidence" value="ECO:0007669"/>
    <property type="project" value="UniProtKB-EC"/>
</dbReference>
<dbReference type="InterPro" id="IPR051563">
    <property type="entry name" value="Glycosyl_Hydrolase_51"/>
</dbReference>
<dbReference type="InterPro" id="IPR055235">
    <property type="entry name" value="ASD1_cat"/>
</dbReference>
<accession>A0AAJ5W8U5</accession>
<evidence type="ECO:0000256" key="6">
    <source>
        <dbReference type="ARBA" id="ARBA00023180"/>
    </source>
</evidence>
<evidence type="ECO:0000313" key="9">
    <source>
        <dbReference type="EMBL" id="WEK20196.1"/>
    </source>
</evidence>
<evidence type="ECO:0000256" key="1">
    <source>
        <dbReference type="ARBA" id="ARBA00001462"/>
    </source>
</evidence>
<dbReference type="EMBL" id="CP119313">
    <property type="protein sequence ID" value="WEK20196.1"/>
    <property type="molecule type" value="Genomic_DNA"/>
</dbReference>
<comment type="similarity">
    <text evidence="2">Belongs to the glycosyl hydrolase 51 family.</text>
</comment>
<reference evidence="9" key="1">
    <citation type="submission" date="2023-03" db="EMBL/GenBank/DDBJ databases">
        <title>Andean soil-derived lignocellulolytic bacterial consortium as a source of novel taxa and putative plastic-active enzymes.</title>
        <authorList>
            <person name="Diaz-Garcia L."/>
            <person name="Chuvochina M."/>
            <person name="Feuerriegel G."/>
            <person name="Bunk B."/>
            <person name="Sproer C."/>
            <person name="Streit W.R."/>
            <person name="Rodriguez L.M."/>
            <person name="Overmann J."/>
            <person name="Jimenez D.J."/>
        </authorList>
    </citation>
    <scope>NUCLEOTIDE SEQUENCE</scope>
    <source>
        <strain evidence="9">MAG 3858</strain>
    </source>
</reference>
<comment type="catalytic activity">
    <reaction evidence="1">
        <text>Hydrolysis of terminal non-reducing alpha-L-arabinofuranoside residues in alpha-L-arabinosides.</text>
        <dbReference type="EC" id="3.2.1.55"/>
    </reaction>
</comment>
<proteinExistence type="inferred from homology"/>
<keyword evidence="6" id="KW-0325">Glycoprotein</keyword>
<feature type="chain" id="PRO_5042462630" description="non-reducing end alpha-L-arabinofuranosidase" evidence="7">
    <location>
        <begin position="31"/>
        <end position="669"/>
    </location>
</feature>
<dbReference type="PANTHER" id="PTHR31776:SF0">
    <property type="entry name" value="ALPHA-L-ARABINOFURANOSIDASE 1"/>
    <property type="match status" value="1"/>
</dbReference>
<keyword evidence="5" id="KW-0378">Hydrolase</keyword>
<dbReference type="InterPro" id="IPR010720">
    <property type="entry name" value="Alpha-L-AF_C"/>
</dbReference>
<dbReference type="Proteomes" id="UP001214530">
    <property type="component" value="Chromosome"/>
</dbReference>
<dbReference type="Gene3D" id="2.60.120.260">
    <property type="entry name" value="Galactose-binding domain-like"/>
    <property type="match status" value="1"/>
</dbReference>
<dbReference type="EC" id="3.2.1.55" evidence="3"/>
<dbReference type="SMART" id="SM00813">
    <property type="entry name" value="Alpha-L-AF_C"/>
    <property type="match status" value="1"/>
</dbReference>
<sequence length="669" mass="75800">MQRYSKFQKVLMVFSVLILLFSESFNPCLAQSNLVFKVKTEQPAVKIPGTMWGVFFEDINFGADGGIYAELIKNRSFEFGKPLMGWTIQRKKATEGELLVVNRKDDNPNNPRYLQVTVSNPEPRSLGITNEGFKGMGIKKGLRYDFSILYRQTAKGVKLHVELLGKDNKIIGQGELVPAESSNTWKKQTSSFYATETDPKARLTIWFEGNGKIDLDMLSLFPEDTWMKRPGGLRADMVQMLADMKPGFVRFPGGCIVEGVDLANRYQWKKTIGPVEERQTMINRWNTEFPHRAAPDYYQTFGLGFFEYFQLSEDIGAEPLPILNCGMACQFNTGEVAALEELDPYVKDALDLIEFANGDVDSKWGKVRAEMGHPKPFNLKMMGVGNENWGPQYLERLKVFTDAIKARYPNFKLIASSGTDPDNERFHFLNNNLRQLNTDIIDEHYYRPADWFLKNAGRYDTYARNGSKVFAGEYAVHADKAIIGSERNNWQSAIAAAAFMTGLERNAEVIEMASYAPLFAHIDAWQWAPDMIWVDNLKCYGTPDYYVQKLFSLNKGTELASILLDDKPVTGQAGLYASAVIDQKRKELIVKIVNHSDKLQDADFSIANPSKFMMKGLVEEMTGNSFTETNTFNLPTAISPKQTSVKLKDGQLHMKLKPYSFNVIQIPFK</sequence>
<dbReference type="SUPFAM" id="SSF51011">
    <property type="entry name" value="Glycosyl hydrolase domain"/>
    <property type="match status" value="1"/>
</dbReference>
<evidence type="ECO:0000256" key="5">
    <source>
        <dbReference type="ARBA" id="ARBA00022801"/>
    </source>
</evidence>
<evidence type="ECO:0000259" key="8">
    <source>
        <dbReference type="SMART" id="SM00813"/>
    </source>
</evidence>
<dbReference type="Pfam" id="PF02018">
    <property type="entry name" value="CBM_4_9"/>
    <property type="match status" value="1"/>
</dbReference>
<evidence type="ECO:0000256" key="4">
    <source>
        <dbReference type="ARBA" id="ARBA00022729"/>
    </source>
</evidence>
<dbReference type="Gene3D" id="3.20.20.80">
    <property type="entry name" value="Glycosidases"/>
    <property type="match status" value="1"/>
</dbReference>
<dbReference type="AlphaFoldDB" id="A0AAJ5W8U5"/>
<protein>
    <recommendedName>
        <fullName evidence="3">non-reducing end alpha-L-arabinofuranosidase</fullName>
        <ecNumber evidence="3">3.2.1.55</ecNumber>
    </recommendedName>
</protein>
<dbReference type="Pfam" id="PF06964">
    <property type="entry name" value="Alpha-L-AF_C"/>
    <property type="match status" value="1"/>
</dbReference>
<organism evidence="9 10">
    <name type="scientific">Candidatus Pedobacter colombiensis</name>
    <dbReference type="NCBI Taxonomy" id="3121371"/>
    <lineage>
        <taxon>Bacteria</taxon>
        <taxon>Pseudomonadati</taxon>
        <taxon>Bacteroidota</taxon>
        <taxon>Sphingobacteriia</taxon>
        <taxon>Sphingobacteriales</taxon>
        <taxon>Sphingobacteriaceae</taxon>
        <taxon>Pedobacter</taxon>
    </lineage>
</organism>
<dbReference type="InterPro" id="IPR003305">
    <property type="entry name" value="CenC_carb-bd"/>
</dbReference>
<dbReference type="Gene3D" id="2.60.40.1180">
    <property type="entry name" value="Golgi alpha-mannosidase II"/>
    <property type="match status" value="1"/>
</dbReference>
<evidence type="ECO:0000256" key="2">
    <source>
        <dbReference type="ARBA" id="ARBA00007186"/>
    </source>
</evidence>
<dbReference type="InterPro" id="IPR017853">
    <property type="entry name" value="GH"/>
</dbReference>
<feature type="signal peptide" evidence="7">
    <location>
        <begin position="1"/>
        <end position="30"/>
    </location>
</feature>
<dbReference type="InterPro" id="IPR013780">
    <property type="entry name" value="Glyco_hydro_b"/>
</dbReference>
<dbReference type="SUPFAM" id="SSF51445">
    <property type="entry name" value="(Trans)glycosidases"/>
    <property type="match status" value="1"/>
</dbReference>
<evidence type="ECO:0000256" key="3">
    <source>
        <dbReference type="ARBA" id="ARBA00012670"/>
    </source>
</evidence>
<gene>
    <name evidence="9" type="ORF">P0Y49_03405</name>
</gene>
<dbReference type="GO" id="GO:0046373">
    <property type="term" value="P:L-arabinose metabolic process"/>
    <property type="evidence" value="ECO:0007669"/>
    <property type="project" value="InterPro"/>
</dbReference>
<dbReference type="PANTHER" id="PTHR31776">
    <property type="entry name" value="ALPHA-L-ARABINOFURANOSIDASE 1"/>
    <property type="match status" value="1"/>
</dbReference>
<dbReference type="Pfam" id="PF22848">
    <property type="entry name" value="ASD1_dom"/>
    <property type="match status" value="1"/>
</dbReference>
<keyword evidence="4 7" id="KW-0732">Signal</keyword>
<name>A0AAJ5W8U5_9SPHI</name>
<feature type="domain" description="Alpha-L-arabinofuranosidase C-terminal" evidence="8">
    <location>
        <begin position="472"/>
        <end position="660"/>
    </location>
</feature>